<feature type="transmembrane region" description="Helical" evidence="1">
    <location>
        <begin position="12"/>
        <end position="37"/>
    </location>
</feature>
<gene>
    <name evidence="3" type="ORF">UFOPK3674_00459</name>
</gene>
<dbReference type="SUPFAM" id="SSF53955">
    <property type="entry name" value="Lysozyme-like"/>
    <property type="match status" value="1"/>
</dbReference>
<feature type="domain" description="D-alanyl-D-alanine carboxypeptidase-like core" evidence="2">
    <location>
        <begin position="159"/>
        <end position="255"/>
    </location>
</feature>
<evidence type="ECO:0000256" key="1">
    <source>
        <dbReference type="SAM" id="Phobius"/>
    </source>
</evidence>
<dbReference type="SUPFAM" id="SSF55166">
    <property type="entry name" value="Hedgehog/DD-peptidase"/>
    <property type="match status" value="1"/>
</dbReference>
<evidence type="ECO:0000313" key="3">
    <source>
        <dbReference type="EMBL" id="CAB4919543.1"/>
    </source>
</evidence>
<evidence type="ECO:0000259" key="2">
    <source>
        <dbReference type="Pfam" id="PF02557"/>
    </source>
</evidence>
<keyword evidence="1" id="KW-1133">Transmembrane helix</keyword>
<protein>
    <submittedName>
        <fullName evidence="3">Unannotated protein</fullName>
    </submittedName>
</protein>
<dbReference type="PANTHER" id="PTHR34385:SF1">
    <property type="entry name" value="PEPTIDOGLYCAN L-ALANYL-D-GLUTAMATE ENDOPEPTIDASE CWLK"/>
    <property type="match status" value="1"/>
</dbReference>
<dbReference type="Gene3D" id="3.30.1380.10">
    <property type="match status" value="1"/>
</dbReference>
<dbReference type="InterPro" id="IPR052179">
    <property type="entry name" value="DD-CPase-like"/>
</dbReference>
<name>A0A6J7HQK3_9ZZZZ</name>
<organism evidence="3">
    <name type="scientific">freshwater metagenome</name>
    <dbReference type="NCBI Taxonomy" id="449393"/>
    <lineage>
        <taxon>unclassified sequences</taxon>
        <taxon>metagenomes</taxon>
        <taxon>ecological metagenomes</taxon>
    </lineage>
</organism>
<dbReference type="GO" id="GO:0008233">
    <property type="term" value="F:peptidase activity"/>
    <property type="evidence" value="ECO:0007669"/>
    <property type="project" value="InterPro"/>
</dbReference>
<dbReference type="PROSITE" id="PS51257">
    <property type="entry name" value="PROKAR_LIPOPROTEIN"/>
    <property type="match status" value="1"/>
</dbReference>
<sequence>MTPRADGGQALPALLGGLILIVGCAVALAWVGGALLARGERQRAVDLAALAGARVLADLRPQLLEGADAGAGRDEVLARARVVASRTAERNGVAAVQVRFDGGPLPAEVRVTTDAALRLPGGVRIGGAAHARAEAPLLAPAPADGEYRGPFFERDGKPIRPDVALAYDRMAAAAHRAGLRLAVISGFRTYAEQAALFAAHPDPRWVAPPGRSLHRLGTELDLGPPAAFGWLLANAGRFGFLRRYPWEPWHYGYTGSPGSASVGFGAARAAGSAVPGYVPERAAPWLRRAAARWGVGAALLAAQREVGAGFAHVTSAAIEVQGRRMRALLRRLGSVPLALAAYHAGLGQVAGCMCVPPDPATQSYVRRVVALARGSGEPGTALVRLLE</sequence>
<reference evidence="3" key="1">
    <citation type="submission" date="2020-05" db="EMBL/GenBank/DDBJ databases">
        <authorList>
            <person name="Chiriac C."/>
            <person name="Salcher M."/>
            <person name="Ghai R."/>
            <person name="Kavagutti S V."/>
        </authorList>
    </citation>
    <scope>NUCLEOTIDE SEQUENCE</scope>
</reference>
<dbReference type="AlphaFoldDB" id="A0A6J7HQK3"/>
<dbReference type="InterPro" id="IPR003709">
    <property type="entry name" value="VanY-like_core_dom"/>
</dbReference>
<dbReference type="InterPro" id="IPR009045">
    <property type="entry name" value="Zn_M74/Hedgehog-like"/>
</dbReference>
<accession>A0A6J7HQK3</accession>
<dbReference type="Gene3D" id="1.10.530.10">
    <property type="match status" value="1"/>
</dbReference>
<dbReference type="PANTHER" id="PTHR34385">
    <property type="entry name" value="D-ALANYL-D-ALANINE CARBOXYPEPTIDASE"/>
    <property type="match status" value="1"/>
</dbReference>
<dbReference type="Pfam" id="PF02557">
    <property type="entry name" value="VanY"/>
    <property type="match status" value="1"/>
</dbReference>
<dbReference type="InterPro" id="IPR023346">
    <property type="entry name" value="Lysozyme-like_dom_sf"/>
</dbReference>
<dbReference type="GO" id="GO:0006508">
    <property type="term" value="P:proteolysis"/>
    <property type="evidence" value="ECO:0007669"/>
    <property type="project" value="InterPro"/>
</dbReference>
<proteinExistence type="predicted"/>
<dbReference type="EMBL" id="CAFBMX010000002">
    <property type="protein sequence ID" value="CAB4919543.1"/>
    <property type="molecule type" value="Genomic_DNA"/>
</dbReference>
<keyword evidence="1" id="KW-0812">Transmembrane</keyword>
<keyword evidence="1" id="KW-0472">Membrane</keyword>